<feature type="transmembrane region" description="Helical" evidence="12">
    <location>
        <begin position="211"/>
        <end position="237"/>
    </location>
</feature>
<evidence type="ECO:0000256" key="12">
    <source>
        <dbReference type="SAM" id="Phobius"/>
    </source>
</evidence>
<comment type="catalytic activity">
    <reaction evidence="9">
        <text>L-seryl-[protein] + ATP = O-phospho-L-seryl-[protein] + ADP + H(+)</text>
        <dbReference type="Rhea" id="RHEA:17989"/>
        <dbReference type="Rhea" id="RHEA-COMP:9863"/>
        <dbReference type="Rhea" id="RHEA-COMP:11604"/>
        <dbReference type="ChEBI" id="CHEBI:15378"/>
        <dbReference type="ChEBI" id="CHEBI:29999"/>
        <dbReference type="ChEBI" id="CHEBI:30616"/>
        <dbReference type="ChEBI" id="CHEBI:83421"/>
        <dbReference type="ChEBI" id="CHEBI:456216"/>
        <dbReference type="EC" id="2.7.11.22"/>
    </reaction>
</comment>
<feature type="region of interest" description="Disordered" evidence="11">
    <location>
        <begin position="79"/>
        <end position="139"/>
    </location>
</feature>
<dbReference type="Gene3D" id="1.10.510.10">
    <property type="entry name" value="Transferase(Phosphotransferase) domain 1"/>
    <property type="match status" value="1"/>
</dbReference>
<feature type="region of interest" description="Disordered" evidence="11">
    <location>
        <begin position="586"/>
        <end position="660"/>
    </location>
</feature>
<dbReference type="InterPro" id="IPR004182">
    <property type="entry name" value="GRAM"/>
</dbReference>
<name>A0AAF3FHB4_9BILA</name>
<dbReference type="Pfam" id="PF00069">
    <property type="entry name" value="Pkinase"/>
    <property type="match status" value="1"/>
</dbReference>
<dbReference type="InterPro" id="IPR000719">
    <property type="entry name" value="Prot_kinase_dom"/>
</dbReference>
<evidence type="ECO:0000256" key="3">
    <source>
        <dbReference type="ARBA" id="ARBA00022527"/>
    </source>
</evidence>
<feature type="region of interest" description="Disordered" evidence="11">
    <location>
        <begin position="441"/>
        <end position="482"/>
    </location>
</feature>
<sequence>MPDFLTVPGPGLVATRKMSGSDSCLHQIDIPSEGLSKKAHKEWNFFPRKFDFHLLDILRKNYSFVRVLADIDKEQEISEGREREKNMVSNPLGRRVDASPRPYKRRTKSPFKLGADESTSISSIDEQNDCTNEPSTSVWSQVRKEGRNILDDIVEAFETPRGEEARLLEGTRLSALQLRKDIRRCYAAMHPFIQCAAALYDLLLWKNPLSTLLLMLVFFYSLYRGWLASLLIALIYLQFSLNYLKAKHKIDIGLNFLPRKDVPMPKFDLTGAQVIYEVAKIGQHLLGFAADFLEKLNALVTWKDFKVSRVFFGLLIYWLFWSLLFNTGTCIGWCVAALGIRIFFTTFLFEKFPRLRNRLDTFGYFYRNLPIKKKLKDERRDDFESITTSTTTRASSSQLRDSNRNLYTSDSRLNSQQKAVSTNEIDFDSKANSTLTHSTTSVFSSSTMNRPPLTQQKSVPILRLESESSKENDEESLENEDPMIDNVISLRSCVLHDKEKRFPKGITHGNLYLTDRAIIFKQRGKDEELLLVMLEDLRIVKKISSLNTLTLMAKTRKSIEIEADGRRKPLQFIGVGNRDEFVKRLENASRKHERQHIERQRSDRRDRSPQRAHEWFGKDGISPRRVAKRSRERSNLPMSPRMKKEARQISASPSLNVDTPVFNDEKENLLLKEDDNDLPNNSISSPCSSDSSEAFVKTQMAHAKIHQIATPTAANLRTPKIDVLSPKEKSPSTPISELIEVASQVTEDSKAKSSEQPKCETAQKPVPFRIPKKTQQRENEIGSGSYGKVFKGRHRDTGREVAIKNLSLEGEKQGFPLSAIREIKTLRLLNHPNVVQLLDVVTDSNQNIRNPESEIFLVFEYVEHDLKGLLESHYLQLNFTQAAALFRQLLEGLLYCHEHKVVHRDLKPSNILLSNRGTLKLADFGLARQIDPENTRPYTKQVVTLWYRSPELLLGEENYGPSIDIWSAGCILFEFFSHKPLFRGDSEKVQLDEISKVCGSMISRVWPGVTLLPSYNMVPKQHFERRLRANIQKWMRLPEAAADLIDKMLTLDPSKRLTCREALDHRFIAGINYRRLEPLVLPADHECNELWLKNARKEGS</sequence>
<feature type="compositionally biased region" description="Polar residues" evidence="11">
    <location>
        <begin position="448"/>
        <end position="458"/>
    </location>
</feature>
<evidence type="ECO:0000256" key="10">
    <source>
        <dbReference type="PROSITE-ProRule" id="PRU10141"/>
    </source>
</evidence>
<evidence type="ECO:0000256" key="7">
    <source>
        <dbReference type="ARBA" id="ARBA00022840"/>
    </source>
</evidence>
<dbReference type="InterPro" id="IPR017441">
    <property type="entry name" value="Protein_kinase_ATP_BS"/>
</dbReference>
<dbReference type="SUPFAM" id="SSF56112">
    <property type="entry name" value="Protein kinase-like (PK-like)"/>
    <property type="match status" value="1"/>
</dbReference>
<keyword evidence="12" id="KW-1133">Transmembrane helix</keyword>
<evidence type="ECO:0000256" key="8">
    <source>
        <dbReference type="ARBA" id="ARBA00047811"/>
    </source>
</evidence>
<proteinExistence type="inferred from homology"/>
<evidence type="ECO:0000256" key="1">
    <source>
        <dbReference type="ARBA" id="ARBA00006485"/>
    </source>
</evidence>
<dbReference type="Proteomes" id="UP000887575">
    <property type="component" value="Unassembled WGS sequence"/>
</dbReference>
<keyword evidence="5 10" id="KW-0547">Nucleotide-binding</keyword>
<comment type="similarity">
    <text evidence="1">Belongs to the protein kinase superfamily. CMGC Ser/Thr protein kinase family. CDC2/CDKX subfamily.</text>
</comment>
<dbReference type="Gene3D" id="3.30.200.20">
    <property type="entry name" value="Phosphorylase Kinase, domain 1"/>
    <property type="match status" value="1"/>
</dbReference>
<comment type="catalytic activity">
    <reaction evidence="8">
        <text>L-threonyl-[protein] + ATP = O-phospho-L-threonyl-[protein] + ADP + H(+)</text>
        <dbReference type="Rhea" id="RHEA:46608"/>
        <dbReference type="Rhea" id="RHEA-COMP:11060"/>
        <dbReference type="Rhea" id="RHEA-COMP:11605"/>
        <dbReference type="ChEBI" id="CHEBI:15378"/>
        <dbReference type="ChEBI" id="CHEBI:30013"/>
        <dbReference type="ChEBI" id="CHEBI:30616"/>
        <dbReference type="ChEBI" id="CHEBI:61977"/>
        <dbReference type="ChEBI" id="CHEBI:456216"/>
        <dbReference type="EC" id="2.7.11.22"/>
    </reaction>
</comment>
<feature type="transmembrane region" description="Helical" evidence="12">
    <location>
        <begin position="330"/>
        <end position="349"/>
    </location>
</feature>
<keyword evidence="12" id="KW-0472">Membrane</keyword>
<reference evidence="15" key="1">
    <citation type="submission" date="2024-02" db="UniProtKB">
        <authorList>
            <consortium name="WormBaseParasite"/>
        </authorList>
    </citation>
    <scope>IDENTIFICATION</scope>
</reference>
<organism evidence="14 15">
    <name type="scientific">Mesorhabditis belari</name>
    <dbReference type="NCBI Taxonomy" id="2138241"/>
    <lineage>
        <taxon>Eukaryota</taxon>
        <taxon>Metazoa</taxon>
        <taxon>Ecdysozoa</taxon>
        <taxon>Nematoda</taxon>
        <taxon>Chromadorea</taxon>
        <taxon>Rhabditida</taxon>
        <taxon>Rhabditina</taxon>
        <taxon>Rhabditomorpha</taxon>
        <taxon>Rhabditoidea</taxon>
        <taxon>Rhabditidae</taxon>
        <taxon>Mesorhabditinae</taxon>
        <taxon>Mesorhabditis</taxon>
    </lineage>
</organism>
<dbReference type="FunFam" id="3.30.200.20:FF:000124">
    <property type="entry name" value="Cyclin-dependent kinase 4"/>
    <property type="match status" value="1"/>
</dbReference>
<dbReference type="EC" id="2.7.11.22" evidence="2"/>
<feature type="compositionally biased region" description="Polar residues" evidence="11">
    <location>
        <begin position="117"/>
        <end position="139"/>
    </location>
</feature>
<dbReference type="WBParaSite" id="MBELARI_LOCUS6490">
    <property type="protein sequence ID" value="MBELARI_LOCUS6490"/>
    <property type="gene ID" value="MBELARI_LOCUS6490"/>
</dbReference>
<dbReference type="Pfam" id="PF02893">
    <property type="entry name" value="GRAM"/>
    <property type="match status" value="1"/>
</dbReference>
<keyword evidence="3" id="KW-0723">Serine/threonine-protein kinase</keyword>
<dbReference type="GO" id="GO:0006915">
    <property type="term" value="P:apoptotic process"/>
    <property type="evidence" value="ECO:0007669"/>
    <property type="project" value="InterPro"/>
</dbReference>
<dbReference type="PROSITE" id="PS00108">
    <property type="entry name" value="PROTEIN_KINASE_ST"/>
    <property type="match status" value="1"/>
</dbReference>
<evidence type="ECO:0000259" key="13">
    <source>
        <dbReference type="PROSITE" id="PS50011"/>
    </source>
</evidence>
<feature type="compositionally biased region" description="Acidic residues" evidence="11">
    <location>
        <begin position="472"/>
        <end position="482"/>
    </location>
</feature>
<dbReference type="GO" id="GO:0005524">
    <property type="term" value="F:ATP binding"/>
    <property type="evidence" value="ECO:0007669"/>
    <property type="project" value="UniProtKB-UniRule"/>
</dbReference>
<dbReference type="GO" id="GO:0004693">
    <property type="term" value="F:cyclin-dependent protein serine/threonine kinase activity"/>
    <property type="evidence" value="ECO:0007669"/>
    <property type="project" value="UniProtKB-EC"/>
</dbReference>
<evidence type="ECO:0000256" key="2">
    <source>
        <dbReference type="ARBA" id="ARBA00012425"/>
    </source>
</evidence>
<dbReference type="InterPro" id="IPR037847">
    <property type="entry name" value="GRAMDC4"/>
</dbReference>
<dbReference type="PANTHER" id="PTHR37402:SF1">
    <property type="entry name" value="GRAM DOMAIN-CONTAINING PROTEIN 4"/>
    <property type="match status" value="1"/>
</dbReference>
<protein>
    <recommendedName>
        <fullName evidence="2">cyclin-dependent kinase</fullName>
        <ecNumber evidence="2">2.7.11.22</ecNumber>
    </recommendedName>
</protein>
<evidence type="ECO:0000256" key="6">
    <source>
        <dbReference type="ARBA" id="ARBA00022777"/>
    </source>
</evidence>
<keyword evidence="6" id="KW-0418">Kinase</keyword>
<dbReference type="PROSITE" id="PS00107">
    <property type="entry name" value="PROTEIN_KINASE_ATP"/>
    <property type="match status" value="1"/>
</dbReference>
<keyword evidence="4" id="KW-0808">Transferase</keyword>
<dbReference type="GO" id="GO:0034164">
    <property type="term" value="P:negative regulation of toll-like receptor 9 signaling pathway"/>
    <property type="evidence" value="ECO:0007669"/>
    <property type="project" value="TreeGrafter"/>
</dbReference>
<dbReference type="AlphaFoldDB" id="A0AAF3FHB4"/>
<evidence type="ECO:0000313" key="14">
    <source>
        <dbReference type="Proteomes" id="UP000887575"/>
    </source>
</evidence>
<keyword evidence="14" id="KW-1185">Reference proteome</keyword>
<feature type="domain" description="Protein kinase" evidence="13">
    <location>
        <begin position="775"/>
        <end position="1068"/>
    </location>
</feature>
<keyword evidence="7 10" id="KW-0067">ATP-binding</keyword>
<keyword evidence="12" id="KW-0812">Transmembrane</keyword>
<dbReference type="InterPro" id="IPR008271">
    <property type="entry name" value="Ser/Thr_kinase_AS"/>
</dbReference>
<feature type="binding site" evidence="10">
    <location>
        <position position="804"/>
    </location>
    <ligand>
        <name>ATP</name>
        <dbReference type="ChEBI" id="CHEBI:30616"/>
    </ligand>
</feature>
<dbReference type="PROSITE" id="PS50011">
    <property type="entry name" value="PROTEIN_KINASE_DOM"/>
    <property type="match status" value="1"/>
</dbReference>
<dbReference type="FunFam" id="1.10.510.10:FF:000624">
    <property type="entry name" value="Mitogen-activated protein kinase"/>
    <property type="match status" value="1"/>
</dbReference>
<feature type="compositionally biased region" description="Basic and acidic residues" evidence="11">
    <location>
        <begin position="586"/>
        <end position="617"/>
    </location>
</feature>
<dbReference type="PANTHER" id="PTHR37402">
    <property type="entry name" value="GRAM DOMAIN-CONTAINING PROTEIN 4"/>
    <property type="match status" value="1"/>
</dbReference>
<dbReference type="SMART" id="SM00220">
    <property type="entry name" value="S_TKc"/>
    <property type="match status" value="1"/>
</dbReference>
<dbReference type="InterPro" id="IPR011009">
    <property type="entry name" value="Kinase-like_dom_sf"/>
</dbReference>
<accession>A0AAF3FHB4</accession>
<evidence type="ECO:0000256" key="11">
    <source>
        <dbReference type="SAM" id="MobiDB-lite"/>
    </source>
</evidence>
<evidence type="ECO:0000313" key="15">
    <source>
        <dbReference type="WBParaSite" id="MBELARI_LOCUS6490"/>
    </source>
</evidence>
<evidence type="ECO:0000256" key="9">
    <source>
        <dbReference type="ARBA" id="ARBA00048367"/>
    </source>
</evidence>
<evidence type="ECO:0000256" key="4">
    <source>
        <dbReference type="ARBA" id="ARBA00022679"/>
    </source>
</evidence>
<evidence type="ECO:0000256" key="5">
    <source>
        <dbReference type="ARBA" id="ARBA00022741"/>
    </source>
</evidence>